<dbReference type="AlphaFoldDB" id="A0A8W8LFR6"/>
<dbReference type="RefSeq" id="XP_065933400.1">
    <property type="nucleotide sequence ID" value="XM_066077328.1"/>
</dbReference>
<dbReference type="InterPro" id="IPR007110">
    <property type="entry name" value="Ig-like_dom"/>
</dbReference>
<dbReference type="InterPro" id="IPR013162">
    <property type="entry name" value="CD80_C2-set"/>
</dbReference>
<feature type="region of interest" description="Disordered" evidence="8">
    <location>
        <begin position="568"/>
        <end position="590"/>
    </location>
</feature>
<dbReference type="RefSeq" id="XP_011422688.2">
    <property type="nucleotide sequence ID" value="XM_011424386.4"/>
</dbReference>
<proteinExistence type="predicted"/>
<evidence type="ECO:0000256" key="3">
    <source>
        <dbReference type="ARBA" id="ARBA00022989"/>
    </source>
</evidence>
<protein>
    <recommendedName>
        <fullName evidence="11">Ig-like domain-containing protein</fullName>
    </recommendedName>
</protein>
<evidence type="ECO:0000259" key="11">
    <source>
        <dbReference type="PROSITE" id="PS50835"/>
    </source>
</evidence>
<organism evidence="12 13">
    <name type="scientific">Magallana gigas</name>
    <name type="common">Pacific oyster</name>
    <name type="synonym">Crassostrea gigas</name>
    <dbReference type="NCBI Taxonomy" id="29159"/>
    <lineage>
        <taxon>Eukaryota</taxon>
        <taxon>Metazoa</taxon>
        <taxon>Spiralia</taxon>
        <taxon>Lophotrochozoa</taxon>
        <taxon>Mollusca</taxon>
        <taxon>Bivalvia</taxon>
        <taxon>Autobranchia</taxon>
        <taxon>Pteriomorphia</taxon>
        <taxon>Ostreida</taxon>
        <taxon>Ostreoidea</taxon>
        <taxon>Ostreidae</taxon>
        <taxon>Magallana</taxon>
    </lineage>
</organism>
<dbReference type="RefSeq" id="XP_065933397.1">
    <property type="nucleotide sequence ID" value="XM_066077325.1"/>
</dbReference>
<dbReference type="EnsemblMetazoa" id="G27851.1">
    <property type="protein sequence ID" value="G27851.1:cds"/>
    <property type="gene ID" value="G27851"/>
</dbReference>
<dbReference type="OMA" id="TLKMEDH"/>
<keyword evidence="6" id="KW-0325">Glycoprotein</keyword>
<evidence type="ECO:0000256" key="2">
    <source>
        <dbReference type="ARBA" id="ARBA00022692"/>
    </source>
</evidence>
<evidence type="ECO:0000256" key="10">
    <source>
        <dbReference type="SAM" id="SignalP"/>
    </source>
</evidence>
<dbReference type="RefSeq" id="XP_034303504.1">
    <property type="nucleotide sequence ID" value="XM_034447613.2"/>
</dbReference>
<dbReference type="Pfam" id="PF07686">
    <property type="entry name" value="V-set"/>
    <property type="match status" value="1"/>
</dbReference>
<evidence type="ECO:0000256" key="4">
    <source>
        <dbReference type="ARBA" id="ARBA00023136"/>
    </source>
</evidence>
<keyword evidence="2 9" id="KW-0812">Transmembrane</keyword>
<dbReference type="RefSeq" id="XP_034303503.1">
    <property type="nucleotide sequence ID" value="XM_034447612.2"/>
</dbReference>
<dbReference type="RefSeq" id="XP_034303510.1">
    <property type="nucleotide sequence ID" value="XM_034447619.2"/>
</dbReference>
<dbReference type="PROSITE" id="PS50835">
    <property type="entry name" value="IG_LIKE"/>
    <property type="match status" value="5"/>
</dbReference>
<feature type="signal peptide" evidence="10">
    <location>
        <begin position="1"/>
        <end position="26"/>
    </location>
</feature>
<feature type="domain" description="Ig-like" evidence="11">
    <location>
        <begin position="122"/>
        <end position="236"/>
    </location>
</feature>
<dbReference type="InterPro" id="IPR013106">
    <property type="entry name" value="Ig_V-set"/>
</dbReference>
<feature type="compositionally biased region" description="Basic and acidic residues" evidence="8">
    <location>
        <begin position="568"/>
        <end position="584"/>
    </location>
</feature>
<evidence type="ECO:0000313" key="12">
    <source>
        <dbReference type="EnsemblMetazoa" id="G27851.1:cds"/>
    </source>
</evidence>
<dbReference type="SMART" id="SM00409">
    <property type="entry name" value="IG"/>
    <property type="match status" value="5"/>
</dbReference>
<evidence type="ECO:0000256" key="6">
    <source>
        <dbReference type="ARBA" id="ARBA00023180"/>
    </source>
</evidence>
<keyword evidence="7" id="KW-0393">Immunoglobulin domain</keyword>
<keyword evidence="10" id="KW-0732">Signal</keyword>
<reference evidence="12" key="1">
    <citation type="submission" date="2022-08" db="UniProtKB">
        <authorList>
            <consortium name="EnsemblMetazoa"/>
        </authorList>
    </citation>
    <scope>IDENTIFICATION</scope>
    <source>
        <strain evidence="12">05x7-T-G4-1.051#20</strain>
    </source>
</reference>
<dbReference type="SUPFAM" id="SSF48726">
    <property type="entry name" value="Immunoglobulin"/>
    <property type="match status" value="4"/>
</dbReference>
<name>A0A8W8LFR6_MAGGI</name>
<evidence type="ECO:0000313" key="13">
    <source>
        <dbReference type="Proteomes" id="UP000005408"/>
    </source>
</evidence>
<dbReference type="GO" id="GO:0050839">
    <property type="term" value="F:cell adhesion molecule binding"/>
    <property type="evidence" value="ECO:0007669"/>
    <property type="project" value="TreeGrafter"/>
</dbReference>
<dbReference type="KEGG" id="crg:105325026"/>
<dbReference type="GO" id="GO:0005911">
    <property type="term" value="C:cell-cell junction"/>
    <property type="evidence" value="ECO:0007669"/>
    <property type="project" value="TreeGrafter"/>
</dbReference>
<dbReference type="InterPro" id="IPR003599">
    <property type="entry name" value="Ig_sub"/>
</dbReference>
<dbReference type="InterPro" id="IPR013783">
    <property type="entry name" value="Ig-like_fold"/>
</dbReference>
<dbReference type="RefSeq" id="XP_065933396.1">
    <property type="nucleotide sequence ID" value="XM_066077324.1"/>
</dbReference>
<dbReference type="GeneID" id="105325026"/>
<dbReference type="Pfam" id="PF08205">
    <property type="entry name" value="C2-set_2"/>
    <property type="match status" value="1"/>
</dbReference>
<dbReference type="Proteomes" id="UP000005408">
    <property type="component" value="Unassembled WGS sequence"/>
</dbReference>
<dbReference type="InterPro" id="IPR036179">
    <property type="entry name" value="Ig-like_dom_sf"/>
</dbReference>
<dbReference type="PANTHER" id="PTHR11640:SF31">
    <property type="entry name" value="IRREGULAR CHIASM C-ROUGHEST PROTEIN-RELATED"/>
    <property type="match status" value="1"/>
</dbReference>
<evidence type="ECO:0000256" key="5">
    <source>
        <dbReference type="ARBA" id="ARBA00023157"/>
    </source>
</evidence>
<dbReference type="GO" id="GO:0005886">
    <property type="term" value="C:plasma membrane"/>
    <property type="evidence" value="ECO:0007669"/>
    <property type="project" value="TreeGrafter"/>
</dbReference>
<dbReference type="PANTHER" id="PTHR11640">
    <property type="entry name" value="NEPHRIN"/>
    <property type="match status" value="1"/>
</dbReference>
<keyword evidence="4 9" id="KW-0472">Membrane</keyword>
<feature type="domain" description="Ig-like" evidence="11">
    <location>
        <begin position="417"/>
        <end position="511"/>
    </location>
</feature>
<dbReference type="RefSeq" id="XP_034303505.1">
    <property type="nucleotide sequence ID" value="XM_034447614.2"/>
</dbReference>
<dbReference type="RefSeq" id="XP_065933395.1">
    <property type="nucleotide sequence ID" value="XM_066077323.1"/>
</dbReference>
<dbReference type="OrthoDB" id="6413693at2759"/>
<evidence type="ECO:0000256" key="8">
    <source>
        <dbReference type="SAM" id="MobiDB-lite"/>
    </source>
</evidence>
<feature type="domain" description="Ig-like" evidence="11">
    <location>
        <begin position="330"/>
        <end position="408"/>
    </location>
</feature>
<dbReference type="GO" id="GO:0098609">
    <property type="term" value="P:cell-cell adhesion"/>
    <property type="evidence" value="ECO:0007669"/>
    <property type="project" value="TreeGrafter"/>
</dbReference>
<dbReference type="Gene3D" id="2.60.40.10">
    <property type="entry name" value="Immunoglobulins"/>
    <property type="match status" value="5"/>
</dbReference>
<evidence type="ECO:0000256" key="1">
    <source>
        <dbReference type="ARBA" id="ARBA00004479"/>
    </source>
</evidence>
<keyword evidence="3 9" id="KW-1133">Transmembrane helix</keyword>
<keyword evidence="13" id="KW-1185">Reference proteome</keyword>
<dbReference type="RefSeq" id="XP_065933398.1">
    <property type="nucleotide sequence ID" value="XM_066077326.1"/>
</dbReference>
<feature type="domain" description="Ig-like" evidence="11">
    <location>
        <begin position="243"/>
        <end position="325"/>
    </location>
</feature>
<keyword evidence="5" id="KW-1015">Disulfide bond</keyword>
<dbReference type="SMART" id="SM00408">
    <property type="entry name" value="IGc2"/>
    <property type="match status" value="3"/>
</dbReference>
<dbReference type="RefSeq" id="XP_034303506.1">
    <property type="nucleotide sequence ID" value="XM_034447615.2"/>
</dbReference>
<dbReference type="RefSeq" id="XP_065933399.1">
    <property type="nucleotide sequence ID" value="XM_066077327.1"/>
</dbReference>
<dbReference type="InterPro" id="IPR003598">
    <property type="entry name" value="Ig_sub2"/>
</dbReference>
<dbReference type="Pfam" id="PF13927">
    <property type="entry name" value="Ig_3"/>
    <property type="match status" value="2"/>
</dbReference>
<evidence type="ECO:0000256" key="9">
    <source>
        <dbReference type="SAM" id="Phobius"/>
    </source>
</evidence>
<accession>A0A8W8LFR6</accession>
<feature type="domain" description="Ig-like" evidence="11">
    <location>
        <begin position="10"/>
        <end position="116"/>
    </location>
</feature>
<evidence type="ECO:0000256" key="7">
    <source>
        <dbReference type="ARBA" id="ARBA00023319"/>
    </source>
</evidence>
<dbReference type="InterPro" id="IPR051275">
    <property type="entry name" value="Cell_adhesion_signaling"/>
</dbReference>
<comment type="subcellular location">
    <subcellularLocation>
        <location evidence="1">Membrane</location>
        <topology evidence="1">Single-pass type I membrane protein</topology>
    </subcellularLocation>
</comment>
<sequence length="712" mass="79684">MNAMARCISPLVHSLVLVILCQQVFGGQDLVEGPESVKSTIGGRILLKCIVKNRSGIVQWTQNGFGMGNDRDLPPYPRYRMVGERTEVNNDVIEEFSLEITDVQLEDDGKYNCQVTPTDDDPRVLLSDEVTVTVIAPPNQVLIDGGDIKSLVLGVPTNITCRADGGKPAPEMLWYKEGTGRITNNTYTIATTNESTKVTDVISIVTLKATNADHEKRIECRAKNEALREPLSTYVTLNVQYKPRINMSHNISRPMRENDYVRFSCDGDANPREVHWRWLRNGHTIGGQTRSYLDIAQISSDYHQNTITCEATNIIGSTVAEITLDILYEPKFIGVNQYIPVDLNKSVTLTCNATGNPQPQIRWRRSDSQAPLSETTTLTLSRIGKEDLGMYICEASALYGAFTTKKLDVYLLLKGPPEIKSKLKQFAEPDLDGKVSCLVRSVPYPDQILWIRNKKIIDYAQSGRYSITQTQMADGVENILHISHLTPSDFGEYICTVFNGYGNDTKTIVLAETESLHLSYIIGAVCGGVAVLLFIAGACILYHRFKSSDNGENKDIIKEGVETDKSYAETDSHTEFKKREKSDSPSDFTKSTLMDEWRQNLNYHCPTEFDEINNINNVYNDPRLNTSGYGTLKSDNIINGYENHNGHLFSDYTHRSDESFPVENMNGYNTTNYGTSTFRSGSRTDFMKPDYSGDPYRLPPANLSTTQLATNV</sequence>
<feature type="chain" id="PRO_5036496121" description="Ig-like domain-containing protein" evidence="10">
    <location>
        <begin position="27"/>
        <end position="712"/>
    </location>
</feature>
<feature type="transmembrane region" description="Helical" evidence="9">
    <location>
        <begin position="518"/>
        <end position="542"/>
    </location>
</feature>